<protein>
    <submittedName>
        <fullName evidence="6">Epimerase</fullName>
    </submittedName>
</protein>
<dbReference type="PANTHER" id="PTHR43078">
    <property type="entry name" value="UDP-GLUCURONIC ACID DECARBOXYLASE-RELATED"/>
    <property type="match status" value="1"/>
</dbReference>
<dbReference type="EMBL" id="QFRJ01000007">
    <property type="protein sequence ID" value="PWH85317.1"/>
    <property type="molecule type" value="Genomic_DNA"/>
</dbReference>
<dbReference type="RefSeq" id="WP_109359719.1">
    <property type="nucleotide sequence ID" value="NZ_QFRJ01000007.1"/>
</dbReference>
<comment type="caution">
    <text evidence="6">The sequence shown here is derived from an EMBL/GenBank/DDBJ whole genome shotgun (WGS) entry which is preliminary data.</text>
</comment>
<evidence type="ECO:0000259" key="5">
    <source>
        <dbReference type="Pfam" id="PF01370"/>
    </source>
</evidence>
<dbReference type="InterPro" id="IPR044516">
    <property type="entry name" value="UXS-like"/>
</dbReference>
<keyword evidence="2" id="KW-0210">Decarboxylase</keyword>
<dbReference type="PRINTS" id="PR01713">
    <property type="entry name" value="NUCEPIMERASE"/>
</dbReference>
<keyword evidence="3" id="KW-0520">NAD</keyword>
<keyword evidence="4" id="KW-0456">Lyase</keyword>
<comment type="cofactor">
    <cofactor evidence="1">
        <name>NAD(+)</name>
        <dbReference type="ChEBI" id="CHEBI:57540"/>
    </cofactor>
</comment>
<evidence type="ECO:0000256" key="1">
    <source>
        <dbReference type="ARBA" id="ARBA00001911"/>
    </source>
</evidence>
<evidence type="ECO:0000313" key="7">
    <source>
        <dbReference type="Proteomes" id="UP000245370"/>
    </source>
</evidence>
<dbReference type="GO" id="GO:0048040">
    <property type="term" value="F:UDP-glucuronate decarboxylase activity"/>
    <property type="evidence" value="ECO:0007669"/>
    <property type="project" value="TreeGrafter"/>
</dbReference>
<reference evidence="6 7" key="1">
    <citation type="submission" date="2018-05" db="EMBL/GenBank/DDBJ databases">
        <title>Brumimicrobium oceani sp. nov., isolated from coastal sediment.</title>
        <authorList>
            <person name="Kou Y."/>
        </authorList>
    </citation>
    <scope>NUCLEOTIDE SEQUENCE [LARGE SCALE GENOMIC DNA]</scope>
    <source>
        <strain evidence="6 7">C305</strain>
    </source>
</reference>
<proteinExistence type="predicted"/>
<dbReference type="SUPFAM" id="SSF51735">
    <property type="entry name" value="NAD(P)-binding Rossmann-fold domains"/>
    <property type="match status" value="1"/>
</dbReference>
<dbReference type="GO" id="GO:0005737">
    <property type="term" value="C:cytoplasm"/>
    <property type="evidence" value="ECO:0007669"/>
    <property type="project" value="TreeGrafter"/>
</dbReference>
<dbReference type="Proteomes" id="UP000245370">
    <property type="component" value="Unassembled WGS sequence"/>
</dbReference>
<dbReference type="Pfam" id="PF01370">
    <property type="entry name" value="Epimerase"/>
    <property type="match status" value="1"/>
</dbReference>
<gene>
    <name evidence="6" type="ORF">DIT68_10295</name>
</gene>
<organism evidence="6 7">
    <name type="scientific">Brumimicrobium oceani</name>
    <dbReference type="NCBI Taxonomy" id="2100725"/>
    <lineage>
        <taxon>Bacteria</taxon>
        <taxon>Pseudomonadati</taxon>
        <taxon>Bacteroidota</taxon>
        <taxon>Flavobacteriia</taxon>
        <taxon>Flavobacteriales</taxon>
        <taxon>Crocinitomicaceae</taxon>
        <taxon>Brumimicrobium</taxon>
    </lineage>
</organism>
<evidence type="ECO:0000256" key="3">
    <source>
        <dbReference type="ARBA" id="ARBA00023027"/>
    </source>
</evidence>
<dbReference type="GO" id="GO:0042732">
    <property type="term" value="P:D-xylose metabolic process"/>
    <property type="evidence" value="ECO:0007669"/>
    <property type="project" value="InterPro"/>
</dbReference>
<dbReference type="InterPro" id="IPR036291">
    <property type="entry name" value="NAD(P)-bd_dom_sf"/>
</dbReference>
<keyword evidence="7" id="KW-1185">Reference proteome</keyword>
<dbReference type="AlphaFoldDB" id="A0A2U2XC21"/>
<reference evidence="6 7" key="2">
    <citation type="submission" date="2018-05" db="EMBL/GenBank/DDBJ databases">
        <authorList>
            <person name="Lanie J.A."/>
            <person name="Ng W.-L."/>
            <person name="Kazmierczak K.M."/>
            <person name="Andrzejewski T.M."/>
            <person name="Davidsen T.M."/>
            <person name="Wayne K.J."/>
            <person name="Tettelin H."/>
            <person name="Glass J.I."/>
            <person name="Rusch D."/>
            <person name="Podicherti R."/>
            <person name="Tsui H.-C.T."/>
            <person name="Winkler M.E."/>
        </authorList>
    </citation>
    <scope>NUCLEOTIDE SEQUENCE [LARGE SCALE GENOMIC DNA]</scope>
    <source>
        <strain evidence="6 7">C305</strain>
    </source>
</reference>
<name>A0A2U2XC21_9FLAO</name>
<dbReference type="InterPro" id="IPR001509">
    <property type="entry name" value="Epimerase_deHydtase"/>
</dbReference>
<dbReference type="Gene3D" id="3.40.50.720">
    <property type="entry name" value="NAD(P)-binding Rossmann-like Domain"/>
    <property type="match status" value="1"/>
</dbReference>
<sequence>MTKILITGGAGFIPSCMADELIKDPDNTVIAVDNFLTGSPLKVSKSKLDNYQFIEGDCNDLKQMEAIFDDHSFDYIFHYAAVVGVKRTTDQPLLVLEDIEGLKNIFGLAAKQNVKRIFFSSSSEVYGEPVELPQHEQTTPLNSKLPYAIVKNIGEAFCRSYHQAYGLEYTIFRFFNTFGPKQSPDFVMSKFLKQALNNEDITIYGDGSQTRTFCYIDDNIQGCIKAFKENKFVNDVINVGNDKEISILELAKTIISITKSKSKIIFLPPLKEGDMTRRQPNTTNIRSLLGREFLPLKDGIEKVVSSELYKKLNELN</sequence>
<evidence type="ECO:0000313" key="6">
    <source>
        <dbReference type="EMBL" id="PWH85317.1"/>
    </source>
</evidence>
<feature type="domain" description="NAD-dependent epimerase/dehydratase" evidence="5">
    <location>
        <begin position="4"/>
        <end position="240"/>
    </location>
</feature>
<evidence type="ECO:0000256" key="4">
    <source>
        <dbReference type="ARBA" id="ARBA00023239"/>
    </source>
</evidence>
<evidence type="ECO:0000256" key="2">
    <source>
        <dbReference type="ARBA" id="ARBA00022793"/>
    </source>
</evidence>
<accession>A0A2U2XC21</accession>
<dbReference type="PANTHER" id="PTHR43078:SF6">
    <property type="entry name" value="UDP-GLUCURONIC ACID DECARBOXYLASE 1"/>
    <property type="match status" value="1"/>
</dbReference>
<dbReference type="OrthoDB" id="9801785at2"/>
<dbReference type="GO" id="GO:0070403">
    <property type="term" value="F:NAD+ binding"/>
    <property type="evidence" value="ECO:0007669"/>
    <property type="project" value="InterPro"/>
</dbReference>